<protein>
    <submittedName>
        <fullName evidence="1">Uncharacterized protein</fullName>
    </submittedName>
</protein>
<evidence type="ECO:0000313" key="2">
    <source>
        <dbReference type="Proteomes" id="UP000232451"/>
    </source>
</evidence>
<name>Q80QX8_9VIRU</name>
<accession>Q80QX8</accession>
<proteinExistence type="predicted"/>
<dbReference type="EMBL" id="AY177608">
    <property type="protein sequence ID" value="AAO24317.1"/>
    <property type="molecule type" value="Genomic_RNA"/>
</dbReference>
<dbReference type="Proteomes" id="UP000232451">
    <property type="component" value="Segment"/>
</dbReference>
<reference evidence="1 2" key="1">
    <citation type="submission" date="2013-03" db="EMBL/GenBank/DDBJ databases">
        <title>Turnip rosette virus: a Sobemovirus infecting Arabidopsis thaliana.</title>
        <authorList>
            <person name="Callaway A.S."/>
            <person name="Lommel S.A."/>
        </authorList>
    </citation>
    <scope>NUCLEOTIDE SEQUENCE [LARGE SCALE GENOMIC DNA]</scope>
</reference>
<evidence type="ECO:0000313" key="1">
    <source>
        <dbReference type="EMBL" id="AAO24317.1"/>
    </source>
</evidence>
<sequence length="145" mass="16551">MSRVATIEIYNENGIIVARKKTSGPHALLELFNGKQKYDQVSELFVIWVCEECGKTVYSTCEFKGIVFVREDGKETTEFETEAVVDSDDCGCAYEYHSKTESEACLCPGYAIEGICDCDWYEDRPETSDSSELFTQWERLELFSD</sequence>
<organism evidence="1 2">
    <name type="scientific">Turnip rosette virus</name>
    <dbReference type="NCBI Taxonomy" id="218923"/>
    <lineage>
        <taxon>Viruses</taxon>
        <taxon>Riboviria</taxon>
        <taxon>Orthornavirae</taxon>
        <taxon>Pisuviricota</taxon>
        <taxon>Pisoniviricetes</taxon>
        <taxon>Sobelivirales</taxon>
        <taxon>Solemoviridae</taxon>
        <taxon>Sobemovirus</taxon>
        <taxon>Sobemovirus TROV</taxon>
    </lineage>
</organism>